<dbReference type="PANTHER" id="PTHR43394">
    <property type="entry name" value="ATP-DEPENDENT PERMEASE MDL1, MITOCHONDRIAL"/>
    <property type="match status" value="1"/>
</dbReference>
<proteinExistence type="predicted"/>
<keyword evidence="5" id="KW-0547">Nucleotide-binding</keyword>
<dbReference type="InterPro" id="IPR011527">
    <property type="entry name" value="ABC1_TM_dom"/>
</dbReference>
<evidence type="ECO:0000256" key="9">
    <source>
        <dbReference type="ARBA" id="ARBA00023136"/>
    </source>
</evidence>
<dbReference type="SUPFAM" id="SSF90123">
    <property type="entry name" value="ABC transporter transmembrane region"/>
    <property type="match status" value="1"/>
</dbReference>
<protein>
    <submittedName>
        <fullName evidence="14">ATP-binding cassette subfamily B protein</fullName>
    </submittedName>
</protein>
<evidence type="ECO:0000256" key="10">
    <source>
        <dbReference type="SAM" id="Phobius"/>
    </source>
</evidence>
<dbReference type="GO" id="GO:0008233">
    <property type="term" value="F:peptidase activity"/>
    <property type="evidence" value="ECO:0007669"/>
    <property type="project" value="InterPro"/>
</dbReference>
<dbReference type="InterPro" id="IPR003439">
    <property type="entry name" value="ABC_transporter-like_ATP-bd"/>
</dbReference>
<dbReference type="RefSeq" id="WP_183970877.1">
    <property type="nucleotide sequence ID" value="NZ_JACIBY010000001.1"/>
</dbReference>
<evidence type="ECO:0000256" key="1">
    <source>
        <dbReference type="ARBA" id="ARBA00004651"/>
    </source>
</evidence>
<feature type="transmembrane region" description="Helical" evidence="10">
    <location>
        <begin position="224"/>
        <end position="244"/>
    </location>
</feature>
<keyword evidence="7 14" id="KW-0067">ATP-binding</keyword>
<dbReference type="SUPFAM" id="SSF52540">
    <property type="entry name" value="P-loop containing nucleoside triphosphate hydrolases"/>
    <property type="match status" value="1"/>
</dbReference>
<evidence type="ECO:0000256" key="2">
    <source>
        <dbReference type="ARBA" id="ARBA00022448"/>
    </source>
</evidence>
<dbReference type="FunFam" id="3.40.50.300:FF:000299">
    <property type="entry name" value="ABC transporter ATP-binding protein/permease"/>
    <property type="match status" value="1"/>
</dbReference>
<keyword evidence="6" id="KW-0378">Hydrolase</keyword>
<keyword evidence="4 10" id="KW-0812">Transmembrane</keyword>
<keyword evidence="2" id="KW-0813">Transport</keyword>
<dbReference type="Pfam" id="PF03412">
    <property type="entry name" value="Peptidase_C39"/>
    <property type="match status" value="1"/>
</dbReference>
<keyword evidence="3" id="KW-1003">Cell membrane</keyword>
<accession>A0A7W5ZHR3</accession>
<dbReference type="InterPro" id="IPR027417">
    <property type="entry name" value="P-loop_NTPase"/>
</dbReference>
<comment type="subcellular location">
    <subcellularLocation>
        <location evidence="1">Cell membrane</location>
        <topology evidence="1">Multi-pass membrane protein</topology>
    </subcellularLocation>
</comment>
<dbReference type="SMART" id="SM00382">
    <property type="entry name" value="AAA"/>
    <property type="match status" value="1"/>
</dbReference>
<evidence type="ECO:0000256" key="6">
    <source>
        <dbReference type="ARBA" id="ARBA00022801"/>
    </source>
</evidence>
<feature type="domain" description="ABC transporter" evidence="11">
    <location>
        <begin position="503"/>
        <end position="740"/>
    </location>
</feature>
<feature type="transmembrane region" description="Helical" evidence="10">
    <location>
        <begin position="329"/>
        <end position="349"/>
    </location>
</feature>
<evidence type="ECO:0000256" key="7">
    <source>
        <dbReference type="ARBA" id="ARBA00022840"/>
    </source>
</evidence>
<evidence type="ECO:0000313" key="15">
    <source>
        <dbReference type="Proteomes" id="UP000541352"/>
    </source>
</evidence>
<dbReference type="GO" id="GO:0005524">
    <property type="term" value="F:ATP binding"/>
    <property type="evidence" value="ECO:0007669"/>
    <property type="project" value="UniProtKB-KW"/>
</dbReference>
<dbReference type="GO" id="GO:0006508">
    <property type="term" value="P:proteolysis"/>
    <property type="evidence" value="ECO:0007669"/>
    <property type="project" value="InterPro"/>
</dbReference>
<evidence type="ECO:0000256" key="5">
    <source>
        <dbReference type="ARBA" id="ARBA00022741"/>
    </source>
</evidence>
<dbReference type="Proteomes" id="UP000541352">
    <property type="component" value="Unassembled WGS sequence"/>
</dbReference>
<reference evidence="14 15" key="1">
    <citation type="submission" date="2020-08" db="EMBL/GenBank/DDBJ databases">
        <title>Genomic Encyclopedia of Type Strains, Phase IV (KMG-IV): sequencing the most valuable type-strain genomes for metagenomic binning, comparative biology and taxonomic classification.</title>
        <authorList>
            <person name="Goeker M."/>
        </authorList>
    </citation>
    <scope>NUCLEOTIDE SEQUENCE [LARGE SCALE GENOMIC DNA]</scope>
    <source>
        <strain evidence="14 15">DSM 17976</strain>
    </source>
</reference>
<comment type="caution">
    <text evidence="14">The sequence shown here is derived from an EMBL/GenBank/DDBJ whole genome shotgun (WGS) entry which is preliminary data.</text>
</comment>
<feature type="transmembrane region" description="Helical" evidence="10">
    <location>
        <begin position="191"/>
        <end position="212"/>
    </location>
</feature>
<dbReference type="Gene3D" id="3.90.70.10">
    <property type="entry name" value="Cysteine proteinases"/>
    <property type="match status" value="1"/>
</dbReference>
<evidence type="ECO:0000259" key="13">
    <source>
        <dbReference type="PROSITE" id="PS50990"/>
    </source>
</evidence>
<dbReference type="Pfam" id="PF00005">
    <property type="entry name" value="ABC_tran"/>
    <property type="match status" value="1"/>
</dbReference>
<sequence length="744" mass="85872">MKDFTKTIFGGKMSPYGLVDRFPHIQQGASMDCGPTSLAIIFRHYGVDNVKHLFTQLAEINQEGTSLYALLEIAENYGFKAEGYELDYDYLQQIQLPCIAHYEGQHFVVIYEANDNFVRVSDPAFGKVRYSKEEFTNKWSGIVLELKPTEAFYQNAELAEAGKKNKEEKRSIFQQIYWPIIKENKRVLGEILLFSLLLELVGLVMPLFTQTMLDDVLVNQNKKLMLGLLVGLGLVFIVQVVLTYTRSMLMVHYRFRFEVDFMTQFFDRLISLKQKYYDSRKREEFMSRFQEGIGIRQLTNPMIIQNFLDIFFMLIYFPVLFAFSGSLGLISLTCFVAYCVTTVFFIPIVKNLRSKVYHKNQASLGGFLDTLLGIKTVKLLSLEKYKLVKWKHLHRESINSVMQDEQKQILINSLQRLIFIFSQIAVFWVGAYQVFTGQLSIGQYMAFSSIFMTLMNSVNSVSTLWMMMTQLTVSFEKVNEIFLEERETSNYQEQINACSSKVVKFENVSFRYSQREEKYQLRNINCEIKKGERIGIVGRNGAGKSTFVKLLVGLYPEYEGKIRFDGVELREINPKVLRSHIHMFPQDTYIFNDTIKENIRCANLAASTEDVVEAAKLADLHNFVKGNHLGYNQMVGNFGGNLSGGQVLKIGFARLFICPDPDIIILDEASSALDVETERTILENIYKRFEGKTIISIAHRLHTLKKADRILVFDDGMISEQGKHEDLLSQRGIYYDFMKTYIDY</sequence>
<dbReference type="InterPro" id="IPR003593">
    <property type="entry name" value="AAA+_ATPase"/>
</dbReference>
<evidence type="ECO:0000256" key="3">
    <source>
        <dbReference type="ARBA" id="ARBA00022475"/>
    </source>
</evidence>
<evidence type="ECO:0000313" key="14">
    <source>
        <dbReference type="EMBL" id="MBB3836082.1"/>
    </source>
</evidence>
<dbReference type="InterPro" id="IPR005074">
    <property type="entry name" value="Peptidase_C39"/>
</dbReference>
<feature type="transmembrane region" description="Helical" evidence="10">
    <location>
        <begin position="303"/>
        <end position="323"/>
    </location>
</feature>
<dbReference type="PANTHER" id="PTHR43394:SF1">
    <property type="entry name" value="ATP-BINDING CASSETTE SUB-FAMILY B MEMBER 10, MITOCHONDRIAL"/>
    <property type="match status" value="1"/>
</dbReference>
<dbReference type="GO" id="GO:0015421">
    <property type="term" value="F:ABC-type oligopeptide transporter activity"/>
    <property type="evidence" value="ECO:0007669"/>
    <property type="project" value="TreeGrafter"/>
</dbReference>
<dbReference type="InterPro" id="IPR039421">
    <property type="entry name" value="Type_1_exporter"/>
</dbReference>
<dbReference type="Gene3D" id="3.40.50.300">
    <property type="entry name" value="P-loop containing nucleotide triphosphate hydrolases"/>
    <property type="match status" value="1"/>
</dbReference>
<dbReference type="InterPro" id="IPR036640">
    <property type="entry name" value="ABC1_TM_sf"/>
</dbReference>
<keyword evidence="15" id="KW-1185">Reference proteome</keyword>
<keyword evidence="9 10" id="KW-0472">Membrane</keyword>
<dbReference type="PROSITE" id="PS50929">
    <property type="entry name" value="ABC_TM1F"/>
    <property type="match status" value="1"/>
</dbReference>
<evidence type="ECO:0000259" key="12">
    <source>
        <dbReference type="PROSITE" id="PS50929"/>
    </source>
</evidence>
<dbReference type="Gene3D" id="1.20.1560.10">
    <property type="entry name" value="ABC transporter type 1, transmembrane domain"/>
    <property type="match status" value="1"/>
</dbReference>
<feature type="domain" description="ABC transmembrane type-1" evidence="12">
    <location>
        <begin position="191"/>
        <end position="470"/>
    </location>
</feature>
<dbReference type="GO" id="GO:0005886">
    <property type="term" value="C:plasma membrane"/>
    <property type="evidence" value="ECO:0007669"/>
    <property type="project" value="UniProtKB-SubCell"/>
</dbReference>
<keyword evidence="8 10" id="KW-1133">Transmembrane helix</keyword>
<dbReference type="GO" id="GO:0016887">
    <property type="term" value="F:ATP hydrolysis activity"/>
    <property type="evidence" value="ECO:0007669"/>
    <property type="project" value="InterPro"/>
</dbReference>
<organism evidence="14 15">
    <name type="scientific">Runella defluvii</name>
    <dbReference type="NCBI Taxonomy" id="370973"/>
    <lineage>
        <taxon>Bacteria</taxon>
        <taxon>Pseudomonadati</taxon>
        <taxon>Bacteroidota</taxon>
        <taxon>Cytophagia</taxon>
        <taxon>Cytophagales</taxon>
        <taxon>Spirosomataceae</taxon>
        <taxon>Runella</taxon>
    </lineage>
</organism>
<dbReference type="Pfam" id="PF00664">
    <property type="entry name" value="ABC_membrane"/>
    <property type="match status" value="1"/>
</dbReference>
<gene>
    <name evidence="14" type="ORF">FHS57_000064</name>
</gene>
<dbReference type="PROSITE" id="PS50990">
    <property type="entry name" value="PEPTIDASE_C39"/>
    <property type="match status" value="1"/>
</dbReference>
<evidence type="ECO:0000256" key="8">
    <source>
        <dbReference type="ARBA" id="ARBA00022989"/>
    </source>
</evidence>
<dbReference type="EMBL" id="JACIBY010000001">
    <property type="protein sequence ID" value="MBB3836082.1"/>
    <property type="molecule type" value="Genomic_DNA"/>
</dbReference>
<feature type="transmembrane region" description="Helical" evidence="10">
    <location>
        <begin position="417"/>
        <end position="435"/>
    </location>
</feature>
<feature type="domain" description="Peptidase C39" evidence="13">
    <location>
        <begin position="27"/>
        <end position="146"/>
    </location>
</feature>
<dbReference type="PROSITE" id="PS50893">
    <property type="entry name" value="ABC_TRANSPORTER_2"/>
    <property type="match status" value="1"/>
</dbReference>
<name>A0A7W5ZHR3_9BACT</name>
<evidence type="ECO:0000259" key="11">
    <source>
        <dbReference type="PROSITE" id="PS50893"/>
    </source>
</evidence>
<evidence type="ECO:0000256" key="4">
    <source>
        <dbReference type="ARBA" id="ARBA00022692"/>
    </source>
</evidence>
<dbReference type="AlphaFoldDB" id="A0A7W5ZHR3"/>